<dbReference type="PANTHER" id="PTHR30625">
    <property type="entry name" value="PROTEIN TOLQ"/>
    <property type="match status" value="1"/>
</dbReference>
<dbReference type="Proteomes" id="UP001055804">
    <property type="component" value="Unassembled WGS sequence"/>
</dbReference>
<dbReference type="AlphaFoldDB" id="A0A9J6PBH1"/>
<dbReference type="GO" id="GO:0017038">
    <property type="term" value="P:protein import"/>
    <property type="evidence" value="ECO:0007669"/>
    <property type="project" value="TreeGrafter"/>
</dbReference>
<dbReference type="GO" id="GO:0005886">
    <property type="term" value="C:plasma membrane"/>
    <property type="evidence" value="ECO:0007669"/>
    <property type="project" value="UniProtKB-SubCell"/>
</dbReference>
<comment type="caution">
    <text evidence="12">The sequence shown here is derived from an EMBL/GenBank/DDBJ whole genome shotgun (WGS) entry which is preliminary data.</text>
</comment>
<evidence type="ECO:0000256" key="10">
    <source>
        <dbReference type="HAMAP-Rule" id="MF_02202"/>
    </source>
</evidence>
<feature type="transmembrane region" description="Helical" evidence="10">
    <location>
        <begin position="136"/>
        <end position="159"/>
    </location>
</feature>
<feature type="transmembrane region" description="Helical" evidence="10">
    <location>
        <begin position="27"/>
        <end position="48"/>
    </location>
</feature>
<name>A0A9J6PBH1_9PROT</name>
<evidence type="ECO:0000256" key="2">
    <source>
        <dbReference type="ARBA" id="ARBA00010442"/>
    </source>
</evidence>
<dbReference type="InterPro" id="IPR050790">
    <property type="entry name" value="ExbB/TolQ_transport"/>
</dbReference>
<dbReference type="EMBL" id="JAMZFT010000001">
    <property type="protein sequence ID" value="MCP1334891.1"/>
    <property type="molecule type" value="Genomic_DNA"/>
</dbReference>
<evidence type="ECO:0000256" key="4">
    <source>
        <dbReference type="ARBA" id="ARBA00022519"/>
    </source>
</evidence>
<organism evidence="12 13">
    <name type="scientific">Futiania mangrovi</name>
    <dbReference type="NCBI Taxonomy" id="2959716"/>
    <lineage>
        <taxon>Bacteria</taxon>
        <taxon>Pseudomonadati</taxon>
        <taxon>Pseudomonadota</taxon>
        <taxon>Alphaproteobacteria</taxon>
        <taxon>Futianiales</taxon>
        <taxon>Futianiaceae</taxon>
        <taxon>Futiania</taxon>
    </lineage>
</organism>
<sequence length="235" mass="25811">MMESEIVGAAASAGEFSMWALFLRADLVVKAVMISLLLASVWSWAIIFEKMALMARLRRKARGFEDEFWSGEPVDGLYEDVKEKPDHPMARVFVSGMREWRRGHVDGKPTPGLKERVEQSMSSTFAREMERLDRSLGFLASCGAVAPFVGLFGTVWGIMNSFRAIAASQNTSLVVVAPGIAEALFATALGLLAAIPAVIFYNKITGDIGRYAGRVEAFADDFIALVSRHSDRRPS</sequence>
<evidence type="ECO:0000256" key="7">
    <source>
        <dbReference type="ARBA" id="ARBA00022989"/>
    </source>
</evidence>
<proteinExistence type="inferred from homology"/>
<evidence type="ECO:0000313" key="13">
    <source>
        <dbReference type="Proteomes" id="UP001055804"/>
    </source>
</evidence>
<feature type="domain" description="MotA/TolQ/ExbB proton channel" evidence="11">
    <location>
        <begin position="86"/>
        <end position="215"/>
    </location>
</feature>
<keyword evidence="13" id="KW-1185">Reference proteome</keyword>
<dbReference type="GO" id="GO:0043213">
    <property type="term" value="P:bacteriocin transport"/>
    <property type="evidence" value="ECO:0007669"/>
    <property type="project" value="InterPro"/>
</dbReference>
<reference evidence="12" key="1">
    <citation type="submission" date="2022-06" db="EMBL/GenBank/DDBJ databases">
        <title>Isolation and Genomics of Futiania mangrovii gen. nov., sp. nov., a Rare and Metabolically-versatile member in the Class Alphaproteobacteria.</title>
        <authorList>
            <person name="Liu L."/>
            <person name="Huang W.-C."/>
            <person name="Pan J."/>
            <person name="Li J."/>
            <person name="Huang Y."/>
            <person name="Du H."/>
            <person name="Liu Y."/>
            <person name="Li M."/>
        </authorList>
    </citation>
    <scope>NUCLEOTIDE SEQUENCE</scope>
    <source>
        <strain evidence="12">FT118</strain>
    </source>
</reference>
<evidence type="ECO:0000256" key="9">
    <source>
        <dbReference type="ARBA" id="ARBA00023306"/>
    </source>
</evidence>
<feature type="transmembrane region" description="Helical" evidence="10">
    <location>
        <begin position="179"/>
        <end position="201"/>
    </location>
</feature>
<keyword evidence="4 10" id="KW-0997">Cell inner membrane</keyword>
<evidence type="ECO:0000313" key="12">
    <source>
        <dbReference type="EMBL" id="MCP1334891.1"/>
    </source>
</evidence>
<keyword evidence="7 10" id="KW-1133">Transmembrane helix</keyword>
<evidence type="ECO:0000256" key="1">
    <source>
        <dbReference type="ARBA" id="ARBA00004651"/>
    </source>
</evidence>
<accession>A0A9J6PBH1</accession>
<dbReference type="GO" id="GO:0051301">
    <property type="term" value="P:cell division"/>
    <property type="evidence" value="ECO:0007669"/>
    <property type="project" value="UniProtKB-UniRule"/>
</dbReference>
<evidence type="ECO:0000256" key="3">
    <source>
        <dbReference type="ARBA" id="ARBA00022475"/>
    </source>
</evidence>
<evidence type="ECO:0000256" key="5">
    <source>
        <dbReference type="ARBA" id="ARBA00022618"/>
    </source>
</evidence>
<dbReference type="InterPro" id="IPR002898">
    <property type="entry name" value="MotA_ExbB_proton_chnl"/>
</dbReference>
<dbReference type="NCBIfam" id="TIGR02796">
    <property type="entry name" value="tolQ"/>
    <property type="match status" value="1"/>
</dbReference>
<comment type="function">
    <text evidence="10">Part of the Tol-Pal system, which plays a role in outer membrane invagination during cell division and is important for maintaining outer membrane integrity.</text>
</comment>
<dbReference type="HAMAP" id="MF_02202">
    <property type="entry name" value="TolQ"/>
    <property type="match status" value="1"/>
</dbReference>
<keyword evidence="6 10" id="KW-0812">Transmembrane</keyword>
<evidence type="ECO:0000259" key="11">
    <source>
        <dbReference type="Pfam" id="PF01618"/>
    </source>
</evidence>
<comment type="similarity">
    <text evidence="2 10">Belongs to the ExbB/TolQ family.</text>
</comment>
<gene>
    <name evidence="10 12" type="primary">tolQ</name>
    <name evidence="12" type="ORF">NJQ99_00540</name>
</gene>
<keyword evidence="8 10" id="KW-0472">Membrane</keyword>
<comment type="subcellular location">
    <subcellularLocation>
        <location evidence="10">Cell inner membrane</location>
        <topology evidence="10">Multi-pass membrane protein</topology>
    </subcellularLocation>
    <subcellularLocation>
        <location evidence="1">Cell membrane</location>
        <topology evidence="1">Multi-pass membrane protein</topology>
    </subcellularLocation>
</comment>
<keyword evidence="3 10" id="KW-1003">Cell membrane</keyword>
<comment type="subunit">
    <text evidence="10">The Tol-Pal system is composed of five core proteins: the inner membrane proteins TolA, TolQ and TolR, the periplasmic protein TolB and the outer membrane protein Pal. They form a network linking the inner and outer membranes and the peptidoglycan layer.</text>
</comment>
<dbReference type="InterPro" id="IPR014163">
    <property type="entry name" value="Tol-Pal_TolQ"/>
</dbReference>
<keyword evidence="9 10" id="KW-0131">Cell cycle</keyword>
<keyword evidence="5 10" id="KW-0132">Cell division</keyword>
<protein>
    <recommendedName>
        <fullName evidence="10">Tol-Pal system protein TolQ</fullName>
    </recommendedName>
</protein>
<evidence type="ECO:0000256" key="6">
    <source>
        <dbReference type="ARBA" id="ARBA00022692"/>
    </source>
</evidence>
<dbReference type="Pfam" id="PF01618">
    <property type="entry name" value="MotA_ExbB"/>
    <property type="match status" value="1"/>
</dbReference>
<dbReference type="PANTHER" id="PTHR30625:SF3">
    <property type="entry name" value="TOL-PAL SYSTEM PROTEIN TOLQ"/>
    <property type="match status" value="1"/>
</dbReference>
<evidence type="ECO:0000256" key="8">
    <source>
        <dbReference type="ARBA" id="ARBA00023136"/>
    </source>
</evidence>